<dbReference type="OrthoDB" id="769138at2759"/>
<keyword evidence="5" id="KW-1185">Reference proteome</keyword>
<reference evidence="4" key="1">
    <citation type="submission" date="2006-10" db="EMBL/GenBank/DDBJ databases">
        <authorList>
            <person name="Amadeo P."/>
            <person name="Zhao Q."/>
            <person name="Wortman J."/>
            <person name="Fraser-Liggett C."/>
            <person name="Carlton J."/>
        </authorList>
    </citation>
    <scope>NUCLEOTIDE SEQUENCE</scope>
    <source>
        <strain evidence="4">G3</strain>
    </source>
</reference>
<accession>A2EL08</accession>
<dbReference type="VEuPathDB" id="TrichDB:TVAG_322560"/>
<dbReference type="InterPro" id="IPR036915">
    <property type="entry name" value="Cyclin-like_sf"/>
</dbReference>
<evidence type="ECO:0000313" key="5">
    <source>
        <dbReference type="Proteomes" id="UP000001542"/>
    </source>
</evidence>
<dbReference type="Pfam" id="PF00134">
    <property type="entry name" value="Cyclin_N"/>
    <property type="match status" value="1"/>
</dbReference>
<dbReference type="EMBL" id="DS113418">
    <property type="protein sequence ID" value="EAY06636.1"/>
    <property type="molecule type" value="Genomic_DNA"/>
</dbReference>
<dbReference type="VEuPathDB" id="TrichDB:TVAGG3_0234710"/>
<keyword evidence="1" id="KW-0195">Cyclin</keyword>
<evidence type="ECO:0000259" key="2">
    <source>
        <dbReference type="Pfam" id="PF00134"/>
    </source>
</evidence>
<dbReference type="KEGG" id="tva:4764511"/>
<dbReference type="Gene3D" id="1.10.472.10">
    <property type="entry name" value="Cyclin-like"/>
    <property type="match status" value="2"/>
</dbReference>
<sequence>MIDQATLNDMYLRSKANTPEIYITTTLKRLRLYDNKVGITEENKESIIKPEMRMSVLEKIIHASQELQVSEDTIFHAVRLFDYLNQLSILTTENYVLYGATSLMLTIKMNEAKMASLCERLAEYFQISDVQQLISTEFIVMDKLEFDAFIATPLSFIHCISPILYHEIENEATAKQVLEISCMLCQSTIISDKFSCFSAEDIAKASISLACQQLKLKQEDLLTKAFGSAANEKCVAFVSESSLLPGNKDLHKKIYGEE</sequence>
<evidence type="ECO:0000313" key="4">
    <source>
        <dbReference type="EMBL" id="EAY06636.1"/>
    </source>
</evidence>
<dbReference type="InterPro" id="IPR006671">
    <property type="entry name" value="Cyclin_N"/>
</dbReference>
<dbReference type="InParanoid" id="A2EL08"/>
<proteinExistence type="predicted"/>
<dbReference type="SMR" id="A2EL08"/>
<evidence type="ECO:0000256" key="1">
    <source>
        <dbReference type="ARBA" id="ARBA00023127"/>
    </source>
</evidence>
<feature type="domain" description="Cyclin N-terminal" evidence="2">
    <location>
        <begin position="44"/>
        <end position="147"/>
    </location>
</feature>
<protein>
    <submittedName>
        <fullName evidence="4">Cyclin, N-terminal domain containing protein</fullName>
    </submittedName>
</protein>
<evidence type="ECO:0000259" key="3">
    <source>
        <dbReference type="Pfam" id="PF02984"/>
    </source>
</evidence>
<dbReference type="AlphaFoldDB" id="A2EL08"/>
<name>A2EL08_TRIV3</name>
<dbReference type="Pfam" id="PF02984">
    <property type="entry name" value="Cyclin_C"/>
    <property type="match status" value="1"/>
</dbReference>
<organism evidence="4 5">
    <name type="scientific">Trichomonas vaginalis (strain ATCC PRA-98 / G3)</name>
    <dbReference type="NCBI Taxonomy" id="412133"/>
    <lineage>
        <taxon>Eukaryota</taxon>
        <taxon>Metamonada</taxon>
        <taxon>Parabasalia</taxon>
        <taxon>Trichomonadida</taxon>
        <taxon>Trichomonadidae</taxon>
        <taxon>Trichomonas</taxon>
    </lineage>
</organism>
<dbReference type="SUPFAM" id="SSF47954">
    <property type="entry name" value="Cyclin-like"/>
    <property type="match status" value="1"/>
</dbReference>
<dbReference type="InterPro" id="IPR004367">
    <property type="entry name" value="Cyclin_C-dom"/>
</dbReference>
<reference evidence="4" key="2">
    <citation type="journal article" date="2007" name="Science">
        <title>Draft genome sequence of the sexually transmitted pathogen Trichomonas vaginalis.</title>
        <authorList>
            <person name="Carlton J.M."/>
            <person name="Hirt R.P."/>
            <person name="Silva J.C."/>
            <person name="Delcher A.L."/>
            <person name="Schatz M."/>
            <person name="Zhao Q."/>
            <person name="Wortman J.R."/>
            <person name="Bidwell S.L."/>
            <person name="Alsmark U.C.M."/>
            <person name="Besteiro S."/>
            <person name="Sicheritz-Ponten T."/>
            <person name="Noel C.J."/>
            <person name="Dacks J.B."/>
            <person name="Foster P.G."/>
            <person name="Simillion C."/>
            <person name="Van de Peer Y."/>
            <person name="Miranda-Saavedra D."/>
            <person name="Barton G.J."/>
            <person name="Westrop G.D."/>
            <person name="Mueller S."/>
            <person name="Dessi D."/>
            <person name="Fiori P.L."/>
            <person name="Ren Q."/>
            <person name="Paulsen I."/>
            <person name="Zhang H."/>
            <person name="Bastida-Corcuera F.D."/>
            <person name="Simoes-Barbosa A."/>
            <person name="Brown M.T."/>
            <person name="Hayes R.D."/>
            <person name="Mukherjee M."/>
            <person name="Okumura C.Y."/>
            <person name="Schneider R."/>
            <person name="Smith A.J."/>
            <person name="Vanacova S."/>
            <person name="Villalvazo M."/>
            <person name="Haas B.J."/>
            <person name="Pertea M."/>
            <person name="Feldblyum T.V."/>
            <person name="Utterback T.R."/>
            <person name="Shu C.L."/>
            <person name="Osoegawa K."/>
            <person name="de Jong P.J."/>
            <person name="Hrdy I."/>
            <person name="Horvathova L."/>
            <person name="Zubacova Z."/>
            <person name="Dolezal P."/>
            <person name="Malik S.B."/>
            <person name="Logsdon J.M. Jr."/>
            <person name="Henze K."/>
            <person name="Gupta A."/>
            <person name="Wang C.C."/>
            <person name="Dunne R.L."/>
            <person name="Upcroft J.A."/>
            <person name="Upcroft P."/>
            <person name="White O."/>
            <person name="Salzberg S.L."/>
            <person name="Tang P."/>
            <person name="Chiu C.-H."/>
            <person name="Lee Y.-S."/>
            <person name="Embley T.M."/>
            <person name="Coombs G.H."/>
            <person name="Mottram J.C."/>
            <person name="Tachezy J."/>
            <person name="Fraser-Liggett C.M."/>
            <person name="Johnson P.J."/>
        </authorList>
    </citation>
    <scope>NUCLEOTIDE SEQUENCE [LARGE SCALE GENOMIC DNA]</scope>
    <source>
        <strain evidence="4">G3</strain>
    </source>
</reference>
<dbReference type="Proteomes" id="UP000001542">
    <property type="component" value="Unassembled WGS sequence"/>
</dbReference>
<feature type="domain" description="Cyclin C-terminal" evidence="3">
    <location>
        <begin position="152"/>
        <end position="218"/>
    </location>
</feature>
<gene>
    <name evidence="4" type="ORF">TVAG_322560</name>
</gene>
<dbReference type="RefSeq" id="XP_001318859.1">
    <property type="nucleotide sequence ID" value="XM_001318824.1"/>
</dbReference>